<name>A0A378YSE7_9BURK</name>
<dbReference type="GO" id="GO:0015424">
    <property type="term" value="F:ABC-type amino acid transporter activity"/>
    <property type="evidence" value="ECO:0007669"/>
    <property type="project" value="InterPro"/>
</dbReference>
<evidence type="ECO:0000256" key="2">
    <source>
        <dbReference type="ARBA" id="ARBA00005417"/>
    </source>
</evidence>
<evidence type="ECO:0000256" key="8">
    <source>
        <dbReference type="ARBA" id="ARBA00022970"/>
    </source>
</evidence>
<keyword evidence="8" id="KW-0029">Amino-acid transport</keyword>
<dbReference type="OrthoDB" id="9802264at2"/>
<dbReference type="InterPro" id="IPR017871">
    <property type="entry name" value="ABC_transporter-like_CS"/>
</dbReference>
<sequence>MGALLSIRGLHKHFGPHQVVNGVDLDVYPGEVVVVIGPSGSGKSTLIRCLNSLETPTDGTVTLGDAATDVKDHRAMAKLREDVGMVFQDYTLFPHLTILRNITLAPVKLGRMTLADAERTAHALLERVGLAHKANAHPASLSGGQQQRVAIVRALAMKPKLMLFDEPTSALDPETVGEVLAVMKDLARDGMTMIVVTHEMGFAREVADRVVFFDHGRIVESGPPESLFGAPREARTQQFLRSVLR</sequence>
<dbReference type="EMBL" id="UGSG01000001">
    <property type="protein sequence ID" value="SUA80105.1"/>
    <property type="molecule type" value="Genomic_DNA"/>
</dbReference>
<organism evidence="11 13">
    <name type="scientific">Pandoraea pnomenusa</name>
    <dbReference type="NCBI Taxonomy" id="93220"/>
    <lineage>
        <taxon>Bacteria</taxon>
        <taxon>Pseudomonadati</taxon>
        <taxon>Pseudomonadota</taxon>
        <taxon>Betaproteobacteria</taxon>
        <taxon>Burkholderiales</taxon>
        <taxon>Burkholderiaceae</taxon>
        <taxon>Pandoraea</taxon>
    </lineage>
</organism>
<dbReference type="CDD" id="cd03262">
    <property type="entry name" value="ABC_HisP_GlnQ"/>
    <property type="match status" value="1"/>
</dbReference>
<dbReference type="STRING" id="93220.A6P55_15280"/>
<keyword evidence="9" id="KW-0472">Membrane</keyword>
<evidence type="ECO:0000313" key="14">
    <source>
        <dbReference type="Proteomes" id="UP000361468"/>
    </source>
</evidence>
<dbReference type="Proteomes" id="UP000361468">
    <property type="component" value="Unassembled WGS sequence"/>
</dbReference>
<dbReference type="PROSITE" id="PS50893">
    <property type="entry name" value="ABC_TRANSPORTER_2"/>
    <property type="match status" value="1"/>
</dbReference>
<keyword evidence="6" id="KW-0547">Nucleotide-binding</keyword>
<keyword evidence="7 11" id="KW-0067">ATP-binding</keyword>
<evidence type="ECO:0000313" key="13">
    <source>
        <dbReference type="Proteomes" id="UP000254573"/>
    </source>
</evidence>
<dbReference type="EMBL" id="CABPSO010000001">
    <property type="protein sequence ID" value="VVE60114.1"/>
    <property type="molecule type" value="Genomic_DNA"/>
</dbReference>
<keyword evidence="3" id="KW-0813">Transport</keyword>
<dbReference type="GO" id="GO:0005524">
    <property type="term" value="F:ATP binding"/>
    <property type="evidence" value="ECO:0007669"/>
    <property type="project" value="UniProtKB-KW"/>
</dbReference>
<keyword evidence="14" id="KW-1185">Reference proteome</keyword>
<dbReference type="InterPro" id="IPR003439">
    <property type="entry name" value="ABC_transporter-like_ATP-bd"/>
</dbReference>
<dbReference type="PANTHER" id="PTHR43166:SF9">
    <property type="entry name" value="GLUTAMATE_ASPARTATE IMPORT ATP-BINDING PROTEIN GLTL"/>
    <property type="match status" value="1"/>
</dbReference>
<dbReference type="InterPro" id="IPR050086">
    <property type="entry name" value="MetN_ABC_transporter-like"/>
</dbReference>
<dbReference type="GO" id="GO:0016887">
    <property type="term" value="F:ATP hydrolysis activity"/>
    <property type="evidence" value="ECO:0007669"/>
    <property type="project" value="InterPro"/>
</dbReference>
<evidence type="ECO:0000256" key="7">
    <source>
        <dbReference type="ARBA" id="ARBA00022840"/>
    </source>
</evidence>
<dbReference type="RefSeq" id="WP_023597566.1">
    <property type="nucleotide sequence ID" value="NC_023018.2"/>
</dbReference>
<dbReference type="InterPro" id="IPR003593">
    <property type="entry name" value="AAA+_ATPase"/>
</dbReference>
<dbReference type="Pfam" id="PF00005">
    <property type="entry name" value="ABC_tran"/>
    <property type="match status" value="1"/>
</dbReference>
<dbReference type="KEGG" id="ppnm:LV28_18075"/>
<dbReference type="GO" id="GO:0005886">
    <property type="term" value="C:plasma membrane"/>
    <property type="evidence" value="ECO:0007669"/>
    <property type="project" value="UniProtKB-SubCell"/>
</dbReference>
<evidence type="ECO:0000259" key="10">
    <source>
        <dbReference type="PROSITE" id="PS50893"/>
    </source>
</evidence>
<dbReference type="SMART" id="SM00382">
    <property type="entry name" value="AAA"/>
    <property type="match status" value="1"/>
</dbReference>
<evidence type="ECO:0000256" key="3">
    <source>
        <dbReference type="ARBA" id="ARBA00022448"/>
    </source>
</evidence>
<evidence type="ECO:0000313" key="11">
    <source>
        <dbReference type="EMBL" id="SUA80105.1"/>
    </source>
</evidence>
<dbReference type="Proteomes" id="UP000254573">
    <property type="component" value="Unassembled WGS sequence"/>
</dbReference>
<dbReference type="AlphaFoldDB" id="A0A378YSE7"/>
<evidence type="ECO:0000256" key="6">
    <source>
        <dbReference type="ARBA" id="ARBA00022741"/>
    </source>
</evidence>
<dbReference type="KEGG" id="ppno:DA70_12620"/>
<keyword evidence="5" id="KW-0997">Cell inner membrane</keyword>
<dbReference type="PIRSF" id="PIRSF039085">
    <property type="entry name" value="ABC_ATPase_HisP"/>
    <property type="match status" value="1"/>
</dbReference>
<dbReference type="InterPro" id="IPR030679">
    <property type="entry name" value="ABC_ATPase_HisP-typ"/>
</dbReference>
<comment type="subcellular location">
    <subcellularLocation>
        <location evidence="1">Cell membrane</location>
        <topology evidence="1">Peripheral membrane protein</topology>
    </subcellularLocation>
</comment>
<protein>
    <submittedName>
        <fullName evidence="12">Arginine ABC transporter ATP-binding protein</fullName>
    </submittedName>
    <submittedName>
        <fullName evidence="11">Arginine transport ATP-binding protein ArtM</fullName>
    </submittedName>
</protein>
<dbReference type="PANTHER" id="PTHR43166">
    <property type="entry name" value="AMINO ACID IMPORT ATP-BINDING PROTEIN"/>
    <property type="match status" value="1"/>
</dbReference>
<comment type="similarity">
    <text evidence="2">Belongs to the ABC transporter superfamily.</text>
</comment>
<gene>
    <name evidence="11" type="primary">artM_5</name>
    <name evidence="11" type="ORF">NCTC13160_03567</name>
    <name evidence="12" type="ORF">PPN31119_00133</name>
</gene>
<reference evidence="12 14" key="2">
    <citation type="submission" date="2019-08" db="EMBL/GenBank/DDBJ databases">
        <authorList>
            <person name="Peeters C."/>
        </authorList>
    </citation>
    <scope>NUCLEOTIDE SEQUENCE [LARGE SCALE GENOMIC DNA]</scope>
    <source>
        <strain evidence="12 14">LMG 31119</strain>
    </source>
</reference>
<dbReference type="FunFam" id="3.40.50.300:FF:000020">
    <property type="entry name" value="Amino acid ABC transporter ATP-binding component"/>
    <property type="match status" value="1"/>
</dbReference>
<dbReference type="Gene3D" id="3.40.50.300">
    <property type="entry name" value="P-loop containing nucleotide triphosphate hydrolases"/>
    <property type="match status" value="1"/>
</dbReference>
<evidence type="ECO:0000256" key="9">
    <source>
        <dbReference type="ARBA" id="ARBA00023136"/>
    </source>
</evidence>
<keyword evidence="4" id="KW-1003">Cell membrane</keyword>
<proteinExistence type="inferred from homology"/>
<feature type="domain" description="ABC transporter" evidence="10">
    <location>
        <begin position="5"/>
        <end position="240"/>
    </location>
</feature>
<dbReference type="KEGG" id="prb:X636_14245"/>
<evidence type="ECO:0000313" key="12">
    <source>
        <dbReference type="EMBL" id="VVE60114.1"/>
    </source>
</evidence>
<dbReference type="SUPFAM" id="SSF52540">
    <property type="entry name" value="P-loop containing nucleoside triphosphate hydrolases"/>
    <property type="match status" value="1"/>
</dbReference>
<reference evidence="11 13" key="1">
    <citation type="submission" date="2018-06" db="EMBL/GenBank/DDBJ databases">
        <authorList>
            <consortium name="Pathogen Informatics"/>
            <person name="Doyle S."/>
        </authorList>
    </citation>
    <scope>NUCLEOTIDE SEQUENCE [LARGE SCALE GENOMIC DNA]</scope>
    <source>
        <strain evidence="11 13">NCTC13160</strain>
    </source>
</reference>
<dbReference type="InterPro" id="IPR027417">
    <property type="entry name" value="P-loop_NTPase"/>
</dbReference>
<evidence type="ECO:0000256" key="4">
    <source>
        <dbReference type="ARBA" id="ARBA00022475"/>
    </source>
</evidence>
<dbReference type="GeneID" id="57197265"/>
<accession>A0A378YSE7</accession>
<evidence type="ECO:0000256" key="5">
    <source>
        <dbReference type="ARBA" id="ARBA00022519"/>
    </source>
</evidence>
<dbReference type="PROSITE" id="PS00211">
    <property type="entry name" value="ABC_TRANSPORTER_1"/>
    <property type="match status" value="1"/>
</dbReference>
<evidence type="ECO:0000256" key="1">
    <source>
        <dbReference type="ARBA" id="ARBA00004202"/>
    </source>
</evidence>